<feature type="region of interest" description="Disordered" evidence="4">
    <location>
        <begin position="217"/>
        <end position="301"/>
    </location>
</feature>
<keyword evidence="1" id="KW-0677">Repeat</keyword>
<feature type="compositionally biased region" description="Basic and acidic residues" evidence="4">
    <location>
        <begin position="249"/>
        <end position="259"/>
    </location>
</feature>
<dbReference type="PROSITE" id="PS50005">
    <property type="entry name" value="TPR"/>
    <property type="match status" value="1"/>
</dbReference>
<comment type="caution">
    <text evidence="5">The sequence shown here is derived from an EMBL/GenBank/DDBJ whole genome shotgun (WGS) entry which is preliminary data.</text>
</comment>
<keyword evidence="2 3" id="KW-0802">TPR repeat</keyword>
<feature type="region of interest" description="Disordered" evidence="4">
    <location>
        <begin position="134"/>
        <end position="156"/>
    </location>
</feature>
<evidence type="ECO:0000256" key="3">
    <source>
        <dbReference type="PROSITE-ProRule" id="PRU00339"/>
    </source>
</evidence>
<evidence type="ECO:0000256" key="4">
    <source>
        <dbReference type="SAM" id="MobiDB-lite"/>
    </source>
</evidence>
<dbReference type="InterPro" id="IPR019734">
    <property type="entry name" value="TPR_rpt"/>
</dbReference>
<sequence length="1085" mass="120718">DDDDYDVPIQSCRPIDDNGAANEDGIGSPPPSSIAFDVDDVGIELTDNIREILMIEMDRLSPPPMVGGGGWGGGGDIIASDRVDRSLHRGGGKEEDDDEDDFVRSRGEMMELFDLLENGGYVDVLRSDAALDILGGSDDDDDDDDDVEDVGGRDDGATAYVREVSMTHRIKRRALRQFSGKMGQDEAIVKCIVLEIIGIAALNLFLQLNYTGPSMDRGLKPEEESREGGVHPLDGVNPHGMFKSLAISEDERKPPRAEEYNPSSSSSSSSTSAASPPPSISEDCASSAAMEDRHRVHSLRTTNTTERFHNAVLSDLSIDGEWPYQVCVAPYFLLVGRAILSLLANPTRPFRSWSRGGDTNAMEGTTAASVDTAASLGIDYAGGSVLAACARHLSCASLWSARAIVAHRRLISTRRDDDDGQACPTLWNEAEATFSICKSVLCDGGGRSIIRDDERRRSHVASAVMLEWGLAQHHFRKLGRGKASFREALELSGLVIEVTGAEGKRTKYQQKATAQYLVRANPSSQYAVPDVESRDWQKKKDDAIIESQMIKHDDVSDDALLLEKIKFEVEGDNEHHTLSILEQSILLALCLDVKNDNPVDGLTGEQMGAYLARVLNQHDDWMVYATALLERAWLECERTHGRERAILQIQALADQHTNRLTLTQSTFKSVEEDSAPAQDRLRNLHGIVYPPRWDMLRDMGERYAKLGIVTSAAEIFEEIELWDEVVECYRIAGNERKAMATVRARLAERETPRMCAALGGLTNDPKYFERALELSNGKFYDAHVALGRMYFDKCDLRKSLFHYRAGLAVKPLMPAVWFRVGTICMQLGEWDAALRAFTEVVQQEPEEGDAWANVAAIHMHRKNPSEAYPALIESLKQNRNNWRVWVSKLYTCIDLKKWDEAIQTCNELLNLKARINSSDEIPTPEEKVIRAILGGTLQNFRDARASDDKIALDSSRRTLARAKQLLDKLKSSTTSEVWLYEISARFNEEIGLMEDVYEDLMKEYRTLQSVKGWENDPASVSKMTSLAKEICAHHKTTGTKECLVKCKLLINGITKKLRSSVCDSEIPKEVAELDAFLLDLTTSMS</sequence>
<feature type="compositionally biased region" description="Acidic residues" evidence="4">
    <location>
        <begin position="137"/>
        <end position="149"/>
    </location>
</feature>
<dbReference type="InterPro" id="IPR044244">
    <property type="entry name" value="TTC27/Emw1"/>
</dbReference>
<protein>
    <submittedName>
        <fullName evidence="5">Uncharacterized protein</fullName>
    </submittedName>
</protein>
<dbReference type="Proteomes" id="UP001530377">
    <property type="component" value="Unassembled WGS sequence"/>
</dbReference>
<gene>
    <name evidence="5" type="ORF">ACHAXA_011368</name>
</gene>
<feature type="compositionally biased region" description="Basic and acidic residues" evidence="4">
    <location>
        <begin position="217"/>
        <end position="229"/>
    </location>
</feature>
<feature type="repeat" description="TPR" evidence="3">
    <location>
        <begin position="814"/>
        <end position="847"/>
    </location>
</feature>
<evidence type="ECO:0000313" key="5">
    <source>
        <dbReference type="EMBL" id="KAL3807167.1"/>
    </source>
</evidence>
<dbReference type="PANTHER" id="PTHR16193:SF0">
    <property type="entry name" value="TETRATRICOPEPTIDE REPEAT PROTEIN 27"/>
    <property type="match status" value="1"/>
</dbReference>
<dbReference type="Gene3D" id="1.25.40.10">
    <property type="entry name" value="Tetratricopeptide repeat domain"/>
    <property type="match status" value="1"/>
</dbReference>
<feature type="compositionally biased region" description="Low complexity" evidence="4">
    <location>
        <begin position="262"/>
        <end position="274"/>
    </location>
</feature>
<evidence type="ECO:0000313" key="6">
    <source>
        <dbReference type="Proteomes" id="UP001530377"/>
    </source>
</evidence>
<accession>A0ABD3R3W9</accession>
<dbReference type="PANTHER" id="PTHR16193">
    <property type="entry name" value="TETRATRICOPEPTIDE REPEAT PROTEIN 27"/>
    <property type="match status" value="1"/>
</dbReference>
<proteinExistence type="predicted"/>
<dbReference type="EMBL" id="JALLPB020000668">
    <property type="protein sequence ID" value="KAL3807167.1"/>
    <property type="molecule type" value="Genomic_DNA"/>
</dbReference>
<reference evidence="5 6" key="1">
    <citation type="submission" date="2024-10" db="EMBL/GenBank/DDBJ databases">
        <title>Updated reference genomes for cyclostephanoid diatoms.</title>
        <authorList>
            <person name="Roberts W.R."/>
            <person name="Alverson A.J."/>
        </authorList>
    </citation>
    <scope>NUCLEOTIDE SEQUENCE [LARGE SCALE GENOMIC DNA]</scope>
    <source>
        <strain evidence="5 6">AJA228-03</strain>
    </source>
</reference>
<keyword evidence="6" id="KW-1185">Reference proteome</keyword>
<dbReference type="Pfam" id="PF14559">
    <property type="entry name" value="TPR_19"/>
    <property type="match status" value="1"/>
</dbReference>
<dbReference type="AlphaFoldDB" id="A0ABD3R3W9"/>
<dbReference type="SUPFAM" id="SSF48452">
    <property type="entry name" value="TPR-like"/>
    <property type="match status" value="1"/>
</dbReference>
<evidence type="ECO:0000256" key="2">
    <source>
        <dbReference type="ARBA" id="ARBA00022803"/>
    </source>
</evidence>
<feature type="non-terminal residue" evidence="5">
    <location>
        <position position="1"/>
    </location>
</feature>
<dbReference type="InterPro" id="IPR011990">
    <property type="entry name" value="TPR-like_helical_dom_sf"/>
</dbReference>
<dbReference type="SMART" id="SM00028">
    <property type="entry name" value="TPR"/>
    <property type="match status" value="4"/>
</dbReference>
<organism evidence="5 6">
    <name type="scientific">Cyclostephanos tholiformis</name>
    <dbReference type="NCBI Taxonomy" id="382380"/>
    <lineage>
        <taxon>Eukaryota</taxon>
        <taxon>Sar</taxon>
        <taxon>Stramenopiles</taxon>
        <taxon>Ochrophyta</taxon>
        <taxon>Bacillariophyta</taxon>
        <taxon>Coscinodiscophyceae</taxon>
        <taxon>Thalassiosirophycidae</taxon>
        <taxon>Stephanodiscales</taxon>
        <taxon>Stephanodiscaceae</taxon>
        <taxon>Cyclostephanos</taxon>
    </lineage>
</organism>
<name>A0ABD3R3W9_9STRA</name>
<feature type="region of interest" description="Disordered" evidence="4">
    <location>
        <begin position="1"/>
        <end position="32"/>
    </location>
</feature>
<evidence type="ECO:0000256" key="1">
    <source>
        <dbReference type="ARBA" id="ARBA00022737"/>
    </source>
</evidence>